<organism evidence="3 4">
    <name type="scientific">Kribbella sancticallisti</name>
    <dbReference type="NCBI Taxonomy" id="460087"/>
    <lineage>
        <taxon>Bacteria</taxon>
        <taxon>Bacillati</taxon>
        <taxon>Actinomycetota</taxon>
        <taxon>Actinomycetes</taxon>
        <taxon>Propionibacteriales</taxon>
        <taxon>Kribbellaceae</taxon>
        <taxon>Kribbella</taxon>
    </lineage>
</organism>
<sequence length="256" mass="27730">MQYARRRVVQLVVLALLAVGVAIAAPAAAAERDRLKISIANVAGAAKPPVGVILDTQKPHIMVISEAYRARAHLSEVADRYGYRLRQYGPDQGAEAPGIALLIKNGVTIKDRSLLKMSEPWWWKSGKRDPRRYPVVVVGVNGKTWHVVGVHFPPGGPSGGVVVDYKNRAAWIESRKAVQAYAANHPNAPVVAAGDFNATADECRSHFPGFLVAQGAKVDHALAKKDRGARFDDVIRHDAPNGMHGWITFKLSATPS</sequence>
<evidence type="ECO:0000313" key="4">
    <source>
        <dbReference type="Proteomes" id="UP001500393"/>
    </source>
</evidence>
<dbReference type="EMBL" id="BAAAOS010000020">
    <property type="protein sequence ID" value="GAA1579618.1"/>
    <property type="molecule type" value="Genomic_DNA"/>
</dbReference>
<dbReference type="InterPro" id="IPR036691">
    <property type="entry name" value="Endo/exonu/phosph_ase_sf"/>
</dbReference>
<feature type="chain" id="PRO_5046649995" description="Endonuclease/exonuclease/phosphatase domain-containing protein" evidence="1">
    <location>
        <begin position="25"/>
        <end position="256"/>
    </location>
</feature>
<protein>
    <recommendedName>
        <fullName evidence="2">Endonuclease/exonuclease/phosphatase domain-containing protein</fullName>
    </recommendedName>
</protein>
<keyword evidence="4" id="KW-1185">Reference proteome</keyword>
<dbReference type="Pfam" id="PF03372">
    <property type="entry name" value="Exo_endo_phos"/>
    <property type="match status" value="1"/>
</dbReference>
<gene>
    <name evidence="3" type="ORF">GCM10009789_36720</name>
</gene>
<accession>A0ABP4PFX4</accession>
<dbReference type="PROSITE" id="PS51318">
    <property type="entry name" value="TAT"/>
    <property type="match status" value="1"/>
</dbReference>
<evidence type="ECO:0000256" key="1">
    <source>
        <dbReference type="SAM" id="SignalP"/>
    </source>
</evidence>
<feature type="signal peptide" evidence="1">
    <location>
        <begin position="1"/>
        <end position="24"/>
    </location>
</feature>
<dbReference type="Gene3D" id="3.60.10.10">
    <property type="entry name" value="Endonuclease/exonuclease/phosphatase"/>
    <property type="match status" value="1"/>
</dbReference>
<dbReference type="InterPro" id="IPR005135">
    <property type="entry name" value="Endo/exonuclease/phosphatase"/>
</dbReference>
<dbReference type="Proteomes" id="UP001500393">
    <property type="component" value="Unassembled WGS sequence"/>
</dbReference>
<evidence type="ECO:0000259" key="2">
    <source>
        <dbReference type="Pfam" id="PF03372"/>
    </source>
</evidence>
<evidence type="ECO:0000313" key="3">
    <source>
        <dbReference type="EMBL" id="GAA1579618.1"/>
    </source>
</evidence>
<proteinExistence type="predicted"/>
<keyword evidence="1" id="KW-0732">Signal</keyword>
<reference evidence="4" key="1">
    <citation type="journal article" date="2019" name="Int. J. Syst. Evol. Microbiol.">
        <title>The Global Catalogue of Microorganisms (GCM) 10K type strain sequencing project: providing services to taxonomists for standard genome sequencing and annotation.</title>
        <authorList>
            <consortium name="The Broad Institute Genomics Platform"/>
            <consortium name="The Broad Institute Genome Sequencing Center for Infectious Disease"/>
            <person name="Wu L."/>
            <person name="Ma J."/>
        </authorList>
    </citation>
    <scope>NUCLEOTIDE SEQUENCE [LARGE SCALE GENOMIC DNA]</scope>
    <source>
        <strain evidence="4">JCM 14969</strain>
    </source>
</reference>
<dbReference type="InterPro" id="IPR006311">
    <property type="entry name" value="TAT_signal"/>
</dbReference>
<dbReference type="SUPFAM" id="SSF56219">
    <property type="entry name" value="DNase I-like"/>
    <property type="match status" value="1"/>
</dbReference>
<dbReference type="RefSeq" id="WP_344215389.1">
    <property type="nucleotide sequence ID" value="NZ_BAAAOS010000020.1"/>
</dbReference>
<feature type="domain" description="Endonuclease/exonuclease/phosphatase" evidence="2">
    <location>
        <begin position="52"/>
        <end position="231"/>
    </location>
</feature>
<comment type="caution">
    <text evidence="3">The sequence shown here is derived from an EMBL/GenBank/DDBJ whole genome shotgun (WGS) entry which is preliminary data.</text>
</comment>
<name>A0ABP4PFX4_9ACTN</name>